<organism evidence="1 2">
    <name type="scientific">Stephania japonica</name>
    <dbReference type="NCBI Taxonomy" id="461633"/>
    <lineage>
        <taxon>Eukaryota</taxon>
        <taxon>Viridiplantae</taxon>
        <taxon>Streptophyta</taxon>
        <taxon>Embryophyta</taxon>
        <taxon>Tracheophyta</taxon>
        <taxon>Spermatophyta</taxon>
        <taxon>Magnoliopsida</taxon>
        <taxon>Ranunculales</taxon>
        <taxon>Menispermaceae</taxon>
        <taxon>Menispermoideae</taxon>
        <taxon>Cissampelideae</taxon>
        <taxon>Stephania</taxon>
    </lineage>
</organism>
<dbReference type="AlphaFoldDB" id="A0AAP0NL76"/>
<dbReference type="Proteomes" id="UP001417504">
    <property type="component" value="Unassembled WGS sequence"/>
</dbReference>
<evidence type="ECO:0000313" key="1">
    <source>
        <dbReference type="EMBL" id="KAK9110454.1"/>
    </source>
</evidence>
<sequence>MISTAHTTDIVIIGYEKVLFLPIFIPLIKKLYKNSLIPTHIYRERESLKVRLI</sequence>
<dbReference type="EMBL" id="JBBNAE010000007">
    <property type="protein sequence ID" value="KAK9110454.1"/>
    <property type="molecule type" value="Genomic_DNA"/>
</dbReference>
<proteinExistence type="predicted"/>
<gene>
    <name evidence="1" type="ORF">Sjap_018514</name>
</gene>
<protein>
    <submittedName>
        <fullName evidence="1">Uncharacterized protein</fullName>
    </submittedName>
</protein>
<name>A0AAP0NL76_9MAGN</name>
<accession>A0AAP0NL76</accession>
<comment type="caution">
    <text evidence="1">The sequence shown here is derived from an EMBL/GenBank/DDBJ whole genome shotgun (WGS) entry which is preliminary data.</text>
</comment>
<reference evidence="1 2" key="1">
    <citation type="submission" date="2024-01" db="EMBL/GenBank/DDBJ databases">
        <title>Genome assemblies of Stephania.</title>
        <authorList>
            <person name="Yang L."/>
        </authorList>
    </citation>
    <scope>NUCLEOTIDE SEQUENCE [LARGE SCALE GENOMIC DNA]</scope>
    <source>
        <strain evidence="1">QJT</strain>
        <tissue evidence="1">Leaf</tissue>
    </source>
</reference>
<keyword evidence="2" id="KW-1185">Reference proteome</keyword>
<evidence type="ECO:0000313" key="2">
    <source>
        <dbReference type="Proteomes" id="UP001417504"/>
    </source>
</evidence>